<evidence type="ECO:0000313" key="2">
    <source>
        <dbReference type="EMBL" id="EKD66633.1"/>
    </source>
</evidence>
<dbReference type="EMBL" id="AMFJ01021612">
    <property type="protein sequence ID" value="EKD66633.1"/>
    <property type="molecule type" value="Genomic_DNA"/>
</dbReference>
<gene>
    <name evidence="2" type="ORF">ACD_49C00026G0008</name>
</gene>
<reference evidence="2" key="1">
    <citation type="journal article" date="2012" name="Science">
        <title>Fermentation, hydrogen, and sulfur metabolism in multiple uncultivated bacterial phyla.</title>
        <authorList>
            <person name="Wrighton K.C."/>
            <person name="Thomas B.C."/>
            <person name="Sharon I."/>
            <person name="Miller C.S."/>
            <person name="Castelle C.J."/>
            <person name="VerBerkmoes N.C."/>
            <person name="Wilkins M.J."/>
            <person name="Hettich R.L."/>
            <person name="Lipton M.S."/>
            <person name="Williams K.H."/>
            <person name="Long P.E."/>
            <person name="Banfield J.F."/>
        </authorList>
    </citation>
    <scope>NUCLEOTIDE SEQUENCE [LARGE SCALE GENOMIC DNA]</scope>
</reference>
<dbReference type="AlphaFoldDB" id="K2BD32"/>
<protein>
    <submittedName>
        <fullName evidence="2">Uncharacterized protein</fullName>
    </submittedName>
</protein>
<feature type="transmembrane region" description="Helical" evidence="1">
    <location>
        <begin position="12"/>
        <end position="32"/>
    </location>
</feature>
<organism evidence="2">
    <name type="scientific">uncultured bacterium</name>
    <name type="common">gcode 4</name>
    <dbReference type="NCBI Taxonomy" id="1234023"/>
    <lineage>
        <taxon>Bacteria</taxon>
        <taxon>environmental samples</taxon>
    </lineage>
</organism>
<name>K2BD32_9BACT</name>
<keyword evidence="1" id="KW-0812">Transmembrane</keyword>
<comment type="caution">
    <text evidence="2">The sequence shown here is derived from an EMBL/GenBank/DDBJ whole genome shotgun (WGS) entry which is preliminary data.</text>
</comment>
<proteinExistence type="predicted"/>
<evidence type="ECO:0000256" key="1">
    <source>
        <dbReference type="SAM" id="Phobius"/>
    </source>
</evidence>
<accession>K2BD32</accession>
<keyword evidence="1" id="KW-0472">Membrane</keyword>
<keyword evidence="1" id="KW-1133">Transmembrane helix</keyword>
<sequence length="226" mass="26793">MKSFKQDIKSGLVRWVVFLATILAGWIIYAAIGSTWTSPATLEVWAGSGLTATSWNKLLENFNNLDSRVNTLNTTITNLPAVPQFLWQAEQNVDLIANDATWRDISWASVTFNLANSKKIWTTAHWIVMTDWTNTAWYSHTYCSFRFNIDWVSYWDPTRWNQIIWCWGEASWYWNRCNWNMEKVMDLAAWNHTVKIQMRGYWTSYYSCRSVIYDYWRARLFVETKN</sequence>